<evidence type="ECO:0008006" key="3">
    <source>
        <dbReference type="Google" id="ProtNLM"/>
    </source>
</evidence>
<protein>
    <recommendedName>
        <fullName evidence="3">FdrA domain protein</fullName>
    </recommendedName>
</protein>
<keyword evidence="2" id="KW-1185">Reference proteome</keyword>
<evidence type="ECO:0000313" key="2">
    <source>
        <dbReference type="Proteomes" id="UP001500339"/>
    </source>
</evidence>
<organism evidence="1 2">
    <name type="scientific">Clostridium malenominatum</name>
    <dbReference type="NCBI Taxonomy" id="1539"/>
    <lineage>
        <taxon>Bacteria</taxon>
        <taxon>Bacillati</taxon>
        <taxon>Bacillota</taxon>
        <taxon>Clostridia</taxon>
        <taxon>Eubacteriales</taxon>
        <taxon>Clostridiaceae</taxon>
        <taxon>Clostridium</taxon>
    </lineage>
</organism>
<proteinExistence type="predicted"/>
<sequence length="58" mass="6710">MNKIKELFKDKVKVVNVGLETFHEANKHQKLECIHVEWKPAAGGDAKLLEILEKLNRK</sequence>
<dbReference type="RefSeq" id="WP_343770960.1">
    <property type="nucleotide sequence ID" value="NZ_BAAACF010000006.1"/>
</dbReference>
<accession>A0ABN1J6I2</accession>
<dbReference type="Proteomes" id="UP001500339">
    <property type="component" value="Unassembled WGS sequence"/>
</dbReference>
<name>A0ABN1J6I2_9CLOT</name>
<comment type="caution">
    <text evidence="1">The sequence shown here is derived from an EMBL/GenBank/DDBJ whole genome shotgun (WGS) entry which is preliminary data.</text>
</comment>
<dbReference type="EMBL" id="BAAACF010000006">
    <property type="protein sequence ID" value="GAA0729656.1"/>
    <property type="molecule type" value="Genomic_DNA"/>
</dbReference>
<evidence type="ECO:0000313" key="1">
    <source>
        <dbReference type="EMBL" id="GAA0729656.1"/>
    </source>
</evidence>
<dbReference type="Gene3D" id="3.40.50.720">
    <property type="entry name" value="NAD(P)-binding Rossmann-like Domain"/>
    <property type="match status" value="1"/>
</dbReference>
<reference evidence="1 2" key="1">
    <citation type="journal article" date="2019" name="Int. J. Syst. Evol. Microbiol.">
        <title>The Global Catalogue of Microorganisms (GCM) 10K type strain sequencing project: providing services to taxonomists for standard genome sequencing and annotation.</title>
        <authorList>
            <consortium name="The Broad Institute Genomics Platform"/>
            <consortium name="The Broad Institute Genome Sequencing Center for Infectious Disease"/>
            <person name="Wu L."/>
            <person name="Ma J."/>
        </authorList>
    </citation>
    <scope>NUCLEOTIDE SEQUENCE [LARGE SCALE GENOMIC DNA]</scope>
    <source>
        <strain evidence="1 2">JCM 1405</strain>
    </source>
</reference>
<gene>
    <name evidence="1" type="ORF">GCM10008905_29960</name>
</gene>